<dbReference type="Gene3D" id="3.90.660.10">
    <property type="match status" value="1"/>
</dbReference>
<evidence type="ECO:0000256" key="2">
    <source>
        <dbReference type="ARBA" id="ARBA00005995"/>
    </source>
</evidence>
<feature type="binding site" evidence="5">
    <location>
        <position position="245"/>
    </location>
    <ligand>
        <name>FAD</name>
        <dbReference type="ChEBI" id="CHEBI:57692"/>
    </ligand>
</feature>
<dbReference type="EMBL" id="GG738893">
    <property type="protein sequence ID" value="EFC40384.1"/>
    <property type="molecule type" value="Genomic_DNA"/>
</dbReference>
<feature type="domain" description="Amine oxidase" evidence="7">
    <location>
        <begin position="11"/>
        <end position="466"/>
    </location>
</feature>
<dbReference type="Proteomes" id="UP000006671">
    <property type="component" value="Unassembled WGS sequence"/>
</dbReference>
<accession>D2VS93</accession>
<protein>
    <recommendedName>
        <fullName evidence="6">Amine oxidase</fullName>
        <ecNumber evidence="6">1.4.3.-</ecNumber>
    </recommendedName>
</protein>
<reference evidence="8 9" key="1">
    <citation type="journal article" date="2010" name="Cell">
        <title>The genome of Naegleria gruberi illuminates early eukaryotic versatility.</title>
        <authorList>
            <person name="Fritz-Laylin L.K."/>
            <person name="Prochnik S.E."/>
            <person name="Ginger M.L."/>
            <person name="Dacks J.B."/>
            <person name="Carpenter M.L."/>
            <person name="Field M.C."/>
            <person name="Kuo A."/>
            <person name="Paredez A."/>
            <person name="Chapman J."/>
            <person name="Pham J."/>
            <person name="Shu S."/>
            <person name="Neupane R."/>
            <person name="Cipriano M."/>
            <person name="Mancuso J."/>
            <person name="Tu H."/>
            <person name="Salamov A."/>
            <person name="Lindquist E."/>
            <person name="Shapiro H."/>
            <person name="Lucas S."/>
            <person name="Grigoriev I.V."/>
            <person name="Cande W.Z."/>
            <person name="Fulton C."/>
            <person name="Rokhsar D.S."/>
            <person name="Dawson S.C."/>
        </authorList>
    </citation>
    <scope>NUCLEOTIDE SEQUENCE [LARGE SCALE GENOMIC DNA]</scope>
    <source>
        <strain evidence="8 9">NEG-M</strain>
    </source>
</reference>
<feature type="binding site" evidence="5">
    <location>
        <begin position="32"/>
        <end position="33"/>
    </location>
    <ligand>
        <name>FAD</name>
        <dbReference type="ChEBI" id="CHEBI:57692"/>
    </ligand>
</feature>
<sequence length="478" mass="53544">MYDVIVIGAGMAGVNAAKLLKQNNITNVLILEANDYIGGRLRSQSLLNGKVVIDIGGQWVGPPQPKVLSLIKELNLSLVPQYFEQENRNSSLVMPSIGGKKNILKYTGSIPSDPKNVTEEVLLDFQRSIMKIEEMANTVPVDAPCECAKALEYDSQSVQTFMDSMFKTEVAKDFFRTFVITVLAVDPSEVSTLFMLWYIAAAGSFDNLMNVRDAAQDAKVYLGTNGIVTGLVDKYKLNVLLKHPVTKIKDEGETMSVTCENGKVFQAKKVIATNLPWTHLGIQYEPPVPSQRHQFCQRTPMGYAVKCFTIFKQPFWRTKYNSNGFILSLQDEDWHTLTYDIGYKNDLIFGICGFVYATRACEWSTFSKEKKVALLMKQYSETLGGTVEEWKSQFVDYIEKDWGMDPYTRGSYGAITAPGTLTMTKMAYREPLYNRKLFIAGTETATAWIGYMEGAIVSAERVVREVTDALGSNRPSKL</sequence>
<comment type="catalytic activity">
    <reaction evidence="4">
        <text>a secondary aliphatic amine + O2 + H2O = a primary amine + an aldehyde + H2O2</text>
        <dbReference type="Rhea" id="RHEA:26414"/>
        <dbReference type="ChEBI" id="CHEBI:15377"/>
        <dbReference type="ChEBI" id="CHEBI:15379"/>
        <dbReference type="ChEBI" id="CHEBI:16240"/>
        <dbReference type="ChEBI" id="CHEBI:17478"/>
        <dbReference type="ChEBI" id="CHEBI:58855"/>
        <dbReference type="ChEBI" id="CHEBI:65296"/>
        <dbReference type="EC" id="1.4.3.4"/>
    </reaction>
</comment>
<keyword evidence="3 6" id="KW-0560">Oxidoreductase</keyword>
<dbReference type="OrthoDB" id="7777654at2759"/>
<evidence type="ECO:0000256" key="3">
    <source>
        <dbReference type="ARBA" id="ARBA00023002"/>
    </source>
</evidence>
<dbReference type="Pfam" id="PF01593">
    <property type="entry name" value="Amino_oxidase"/>
    <property type="match status" value="1"/>
</dbReference>
<dbReference type="STRING" id="5762.D2VS93"/>
<comment type="similarity">
    <text evidence="2 6">Belongs to the flavin monoamine oxidase family.</text>
</comment>
<dbReference type="GeneID" id="8854734"/>
<dbReference type="InParanoid" id="D2VS93"/>
<dbReference type="PRINTS" id="PR00757">
    <property type="entry name" value="AMINEOXDASEF"/>
</dbReference>
<proteinExistence type="inferred from homology"/>
<evidence type="ECO:0000256" key="6">
    <source>
        <dbReference type="RuleBase" id="RU362067"/>
    </source>
</evidence>
<dbReference type="InterPro" id="IPR001613">
    <property type="entry name" value="Flavin_amine_oxidase"/>
</dbReference>
<dbReference type="AlphaFoldDB" id="D2VS93"/>
<keyword evidence="6" id="KW-0285">Flavoprotein</keyword>
<dbReference type="VEuPathDB" id="AmoebaDB:NAEGRDRAFT_56298"/>
<evidence type="ECO:0000259" key="7">
    <source>
        <dbReference type="Pfam" id="PF01593"/>
    </source>
</evidence>
<dbReference type="KEGG" id="ngr:NAEGRDRAFT_56298"/>
<comment type="cofactor">
    <cofactor evidence="1 6">
        <name>FAD</name>
        <dbReference type="ChEBI" id="CHEBI:57692"/>
    </cofactor>
</comment>
<name>D2VS93_NAEGR</name>
<keyword evidence="9" id="KW-1185">Reference proteome</keyword>
<gene>
    <name evidence="8" type="ORF">NAEGRDRAFT_56298</name>
</gene>
<dbReference type="GO" id="GO:0097621">
    <property type="term" value="F:monoamine oxidase activity"/>
    <property type="evidence" value="ECO:0007669"/>
    <property type="project" value="UniProtKB-EC"/>
</dbReference>
<dbReference type="eggNOG" id="KOG0029">
    <property type="taxonomic scope" value="Eukaryota"/>
</dbReference>
<dbReference type="InterPro" id="IPR036188">
    <property type="entry name" value="FAD/NAD-bd_sf"/>
</dbReference>
<feature type="binding site" evidence="5">
    <location>
        <position position="354"/>
    </location>
    <ligand>
        <name>substrate</name>
    </ligand>
</feature>
<dbReference type="InterPro" id="IPR050703">
    <property type="entry name" value="Flavin_MAO"/>
</dbReference>
<dbReference type="Gene3D" id="1.10.405.10">
    <property type="entry name" value="Guanine Nucleotide Dissociation Inhibitor, domain 1"/>
    <property type="match status" value="1"/>
</dbReference>
<evidence type="ECO:0000256" key="4">
    <source>
        <dbReference type="ARBA" id="ARBA00048448"/>
    </source>
</evidence>
<dbReference type="SUPFAM" id="SSF54373">
    <property type="entry name" value="FAD-linked reductases, C-terminal domain"/>
    <property type="match status" value="1"/>
</dbReference>
<organism evidence="9">
    <name type="scientific">Naegleria gruberi</name>
    <name type="common">Amoeba</name>
    <dbReference type="NCBI Taxonomy" id="5762"/>
    <lineage>
        <taxon>Eukaryota</taxon>
        <taxon>Discoba</taxon>
        <taxon>Heterolobosea</taxon>
        <taxon>Tetramitia</taxon>
        <taxon>Eutetramitia</taxon>
        <taxon>Vahlkampfiidae</taxon>
        <taxon>Naegleria</taxon>
    </lineage>
</organism>
<evidence type="ECO:0000313" key="8">
    <source>
        <dbReference type="EMBL" id="EFC40384.1"/>
    </source>
</evidence>
<dbReference type="OMA" id="EWTRGAY"/>
<dbReference type="PANTHER" id="PTHR43563:SF1">
    <property type="entry name" value="AMINE OXIDASE [FLAVIN-CONTAINING] B"/>
    <property type="match status" value="1"/>
</dbReference>
<dbReference type="RefSeq" id="XP_002673128.1">
    <property type="nucleotide sequence ID" value="XM_002673082.1"/>
</dbReference>
<dbReference type="PANTHER" id="PTHR43563">
    <property type="entry name" value="AMINE OXIDASE"/>
    <property type="match status" value="1"/>
</dbReference>
<feature type="binding site" evidence="5">
    <location>
        <position position="443"/>
    </location>
    <ligand>
        <name>FAD</name>
        <dbReference type="ChEBI" id="CHEBI:57692"/>
    </ligand>
</feature>
<evidence type="ECO:0000313" key="9">
    <source>
        <dbReference type="Proteomes" id="UP000006671"/>
    </source>
</evidence>
<evidence type="ECO:0000256" key="1">
    <source>
        <dbReference type="ARBA" id="ARBA00001974"/>
    </source>
</evidence>
<dbReference type="EC" id="1.4.3.-" evidence="6"/>
<dbReference type="SUPFAM" id="SSF51905">
    <property type="entry name" value="FAD/NAD(P)-binding domain"/>
    <property type="match status" value="1"/>
</dbReference>
<evidence type="ECO:0000256" key="5">
    <source>
        <dbReference type="PIRSR" id="PIRSR601613-1"/>
    </source>
</evidence>
<dbReference type="InterPro" id="IPR002937">
    <property type="entry name" value="Amino_oxidase"/>
</dbReference>
<dbReference type="Gene3D" id="3.50.50.60">
    <property type="entry name" value="FAD/NAD(P)-binding domain"/>
    <property type="match status" value="1"/>
</dbReference>
<keyword evidence="6" id="KW-0274">FAD</keyword>